<keyword evidence="1" id="KW-0732">Signal</keyword>
<reference evidence="3" key="1">
    <citation type="journal article" date="2008" name="BMC Genomics">
        <title>The genome of Aeromonas salmonicida subsp. salmonicida A449: insights into the evolution of a fish pathogen.</title>
        <authorList>
            <person name="Reith M.E."/>
            <person name="Singh R.K."/>
            <person name="Curtis B."/>
            <person name="Boyd J.M."/>
            <person name="Bouevitch A."/>
            <person name="Kimball J."/>
            <person name="Munholland J."/>
            <person name="Murphy C."/>
            <person name="Sarty D."/>
            <person name="Williams J."/>
            <person name="Nash J.H."/>
            <person name="Johnson S.C."/>
            <person name="Brown L.L."/>
        </authorList>
    </citation>
    <scope>NUCLEOTIDE SEQUENCE [LARGE SCALE GENOMIC DNA]</scope>
    <source>
        <strain evidence="3">A449</strain>
    </source>
</reference>
<gene>
    <name evidence="2" type="ordered locus">ASA_4007</name>
</gene>
<evidence type="ECO:0000313" key="2">
    <source>
        <dbReference type="EMBL" id="ABO91955.1"/>
    </source>
</evidence>
<organism evidence="2 3">
    <name type="scientific">Aeromonas salmonicida (strain A449)</name>
    <dbReference type="NCBI Taxonomy" id="382245"/>
    <lineage>
        <taxon>Bacteria</taxon>
        <taxon>Pseudomonadati</taxon>
        <taxon>Pseudomonadota</taxon>
        <taxon>Gammaproteobacteria</taxon>
        <taxon>Aeromonadales</taxon>
        <taxon>Aeromonadaceae</taxon>
        <taxon>Aeromonas</taxon>
    </lineage>
</organism>
<dbReference type="HOGENOM" id="CLU_161151_0_0_6"/>
<protein>
    <submittedName>
        <fullName evidence="2">Uncharacterized protein</fullName>
    </submittedName>
</protein>
<accession>A4SST3</accession>
<evidence type="ECO:0000256" key="1">
    <source>
        <dbReference type="SAM" id="SignalP"/>
    </source>
</evidence>
<dbReference type="Proteomes" id="UP000000225">
    <property type="component" value="Chromosome"/>
</dbReference>
<dbReference type="AlphaFoldDB" id="A4SST3"/>
<proteinExistence type="predicted"/>
<feature type="signal peptide" evidence="1">
    <location>
        <begin position="1"/>
        <end position="23"/>
    </location>
</feature>
<dbReference type="EMBL" id="CP000644">
    <property type="protein sequence ID" value="ABO91955.1"/>
    <property type="molecule type" value="Genomic_DNA"/>
</dbReference>
<evidence type="ECO:0000313" key="3">
    <source>
        <dbReference type="Proteomes" id="UP000000225"/>
    </source>
</evidence>
<dbReference type="KEGG" id="asa:ASA_4007"/>
<name>A4SST3_AERS4</name>
<feature type="chain" id="PRO_5002673561" evidence="1">
    <location>
        <begin position="24"/>
        <end position="127"/>
    </location>
</feature>
<sequence>MMIKKTLTLFALAGLAHIGMAQAAIPADVSAAPGLLFVNWHDNASSSSANPTLMIRNASGDLLKQVPAELKGMQQVRLPMRAQGNLTLSLDGESDSIAYLTALAAAASAEPTYSSCGFLTIMRLPDR</sequence>